<dbReference type="AlphaFoldDB" id="A0A2D2DH86"/>
<dbReference type="EMBL" id="CP024608">
    <property type="protein sequence ID" value="ATQ74329.1"/>
    <property type="molecule type" value="Genomic_DNA"/>
</dbReference>
<sequence length="117" mass="12020">MMLNKPNSTSDAGDSHTQFVELPELTPEAPAGPALLAGGSGLLDGVKVSLSVVVGHAHTTLGELLALKQSALLKIDRAVDTPVDVMVDGNVVARGQLVVVDDNFGVRITDVAPALRG</sequence>
<keyword evidence="4" id="KW-1003">Cell membrane</keyword>
<dbReference type="GO" id="GO:0006935">
    <property type="term" value="P:chemotaxis"/>
    <property type="evidence" value="ECO:0007669"/>
    <property type="project" value="UniProtKB-KW"/>
</dbReference>
<keyword evidence="6" id="KW-0283">Flagellar rotation</keyword>
<keyword evidence="5" id="KW-0145">Chemotaxis</keyword>
<dbReference type="GO" id="GO:0003774">
    <property type="term" value="F:cytoskeletal motor activity"/>
    <property type="evidence" value="ECO:0007669"/>
    <property type="project" value="InterPro"/>
</dbReference>
<dbReference type="OrthoDB" id="8820851at2"/>
<evidence type="ECO:0000256" key="3">
    <source>
        <dbReference type="ARBA" id="ARBA00021897"/>
    </source>
</evidence>
<dbReference type="PANTHER" id="PTHR43484:SF1">
    <property type="entry name" value="FLAGELLAR MOTOR SWITCH PROTEIN FLIN"/>
    <property type="match status" value="1"/>
</dbReference>
<dbReference type="InterPro" id="IPR051469">
    <property type="entry name" value="FliN/MopA/SpaO"/>
</dbReference>
<dbReference type="InterPro" id="IPR001543">
    <property type="entry name" value="FliN-like_C"/>
</dbReference>
<protein>
    <recommendedName>
        <fullName evidence="3">Flagellar motor switch protein FliN</fullName>
    </recommendedName>
</protein>
<comment type="subcellular location">
    <subcellularLocation>
        <location evidence="1">Cell membrane</location>
        <topology evidence="1">Peripheral membrane protein</topology>
        <orientation evidence="1">Cytoplasmic side</orientation>
    </subcellularLocation>
</comment>
<dbReference type="PRINTS" id="PR00956">
    <property type="entry name" value="FLGMOTORFLIN"/>
</dbReference>
<dbReference type="KEGG" id="mass:CR152_07260"/>
<keyword evidence="10" id="KW-0966">Cell projection</keyword>
<name>A0A2D2DH86_9BURK</name>
<dbReference type="GO" id="GO:0005886">
    <property type="term" value="C:plasma membrane"/>
    <property type="evidence" value="ECO:0007669"/>
    <property type="project" value="UniProtKB-SubCell"/>
</dbReference>
<proteinExistence type="inferred from homology"/>
<gene>
    <name evidence="10" type="ORF">CR152_07260</name>
</gene>
<dbReference type="PANTHER" id="PTHR43484">
    <property type="match status" value="1"/>
</dbReference>
<evidence type="ECO:0000256" key="7">
    <source>
        <dbReference type="ARBA" id="ARBA00023136"/>
    </source>
</evidence>
<dbReference type="InterPro" id="IPR001172">
    <property type="entry name" value="FliN_T3SS_HrcQb"/>
</dbReference>
<dbReference type="Proteomes" id="UP000229897">
    <property type="component" value="Chromosome"/>
</dbReference>
<evidence type="ECO:0000256" key="6">
    <source>
        <dbReference type="ARBA" id="ARBA00022779"/>
    </source>
</evidence>
<evidence type="ECO:0000256" key="8">
    <source>
        <dbReference type="SAM" id="MobiDB-lite"/>
    </source>
</evidence>
<dbReference type="InterPro" id="IPR036429">
    <property type="entry name" value="SpoA-like_sf"/>
</dbReference>
<organism evidence="10 11">
    <name type="scientific">Massilia violaceinigra</name>
    <dbReference type="NCBI Taxonomy" id="2045208"/>
    <lineage>
        <taxon>Bacteria</taxon>
        <taxon>Pseudomonadati</taxon>
        <taxon>Pseudomonadota</taxon>
        <taxon>Betaproteobacteria</taxon>
        <taxon>Burkholderiales</taxon>
        <taxon>Oxalobacteraceae</taxon>
        <taxon>Telluria group</taxon>
        <taxon>Massilia</taxon>
    </lineage>
</organism>
<evidence type="ECO:0000313" key="10">
    <source>
        <dbReference type="EMBL" id="ATQ74329.1"/>
    </source>
</evidence>
<feature type="region of interest" description="Disordered" evidence="8">
    <location>
        <begin position="1"/>
        <end position="24"/>
    </location>
</feature>
<comment type="similarity">
    <text evidence="2">Belongs to the FliN/MopA/SpaO family.</text>
</comment>
<evidence type="ECO:0000313" key="11">
    <source>
        <dbReference type="Proteomes" id="UP000229897"/>
    </source>
</evidence>
<dbReference type="GO" id="GO:0009425">
    <property type="term" value="C:bacterial-type flagellum basal body"/>
    <property type="evidence" value="ECO:0007669"/>
    <property type="project" value="InterPro"/>
</dbReference>
<feature type="domain" description="Flagellar motor switch protein FliN-like C-terminal" evidence="9">
    <location>
        <begin position="43"/>
        <end position="111"/>
    </location>
</feature>
<keyword evidence="10" id="KW-0969">Cilium</keyword>
<dbReference type="RefSeq" id="WP_099874314.1">
    <property type="nucleotide sequence ID" value="NZ_CP024608.1"/>
</dbReference>
<evidence type="ECO:0000259" key="9">
    <source>
        <dbReference type="Pfam" id="PF01052"/>
    </source>
</evidence>
<dbReference type="Pfam" id="PF01052">
    <property type="entry name" value="FliMN_C"/>
    <property type="match status" value="1"/>
</dbReference>
<evidence type="ECO:0000256" key="1">
    <source>
        <dbReference type="ARBA" id="ARBA00004413"/>
    </source>
</evidence>
<evidence type="ECO:0000256" key="5">
    <source>
        <dbReference type="ARBA" id="ARBA00022500"/>
    </source>
</evidence>
<reference evidence="10" key="1">
    <citation type="submission" date="2017-10" db="EMBL/GenBank/DDBJ databases">
        <title>Massilia psychrophilum sp. nov., a novel purple-pigmented bacterium isolated from Tianshan glacier, Xinjiang Municipality, China.</title>
        <authorList>
            <person name="Wang H."/>
        </authorList>
    </citation>
    <scope>NUCLEOTIDE SEQUENCE [LARGE SCALE GENOMIC DNA]</scope>
    <source>
        <strain evidence="10">B2</strain>
    </source>
</reference>
<accession>A0A2D2DH86</accession>
<dbReference type="SUPFAM" id="SSF101801">
    <property type="entry name" value="Surface presentation of antigens (SPOA)"/>
    <property type="match status" value="1"/>
</dbReference>
<evidence type="ECO:0000256" key="2">
    <source>
        <dbReference type="ARBA" id="ARBA00009226"/>
    </source>
</evidence>
<keyword evidence="11" id="KW-1185">Reference proteome</keyword>
<keyword evidence="7" id="KW-0472">Membrane</keyword>
<dbReference type="Gene3D" id="2.30.330.10">
    <property type="entry name" value="SpoA-like"/>
    <property type="match status" value="1"/>
</dbReference>
<feature type="compositionally biased region" description="Polar residues" evidence="8">
    <location>
        <begin position="1"/>
        <end position="18"/>
    </location>
</feature>
<dbReference type="GO" id="GO:0071973">
    <property type="term" value="P:bacterial-type flagellum-dependent cell motility"/>
    <property type="evidence" value="ECO:0007669"/>
    <property type="project" value="InterPro"/>
</dbReference>
<keyword evidence="10" id="KW-0282">Flagellum</keyword>
<evidence type="ECO:0000256" key="4">
    <source>
        <dbReference type="ARBA" id="ARBA00022475"/>
    </source>
</evidence>